<comment type="caution">
    <text evidence="1">The sequence shown here is derived from an EMBL/GenBank/DDBJ whole genome shotgun (WGS) entry which is preliminary data.</text>
</comment>
<organism evidence="1 2">
    <name type="scientific">Novacetimonas cocois</name>
    <dbReference type="NCBI Taxonomy" id="1747507"/>
    <lineage>
        <taxon>Bacteria</taxon>
        <taxon>Pseudomonadati</taxon>
        <taxon>Pseudomonadota</taxon>
        <taxon>Alphaproteobacteria</taxon>
        <taxon>Acetobacterales</taxon>
        <taxon>Acetobacteraceae</taxon>
        <taxon>Novacetimonas</taxon>
    </lineage>
</organism>
<dbReference type="AlphaFoldDB" id="A0A365YUR5"/>
<sequence length="76" mass="8421">MADASFPAAGKGQAWARAMTRCGCIIVPAIWSSAFSPCRRGYRDGECPGNDVLYRLLITVLNIKLKIGQVRFFRMP</sequence>
<gene>
    <name evidence="1" type="ORF">NJLHNGOC_08485</name>
</gene>
<accession>A0A365YUR5</accession>
<dbReference type="EMBL" id="QEXL01000010">
    <property type="protein sequence ID" value="RBM06696.1"/>
    <property type="molecule type" value="Genomic_DNA"/>
</dbReference>
<evidence type="ECO:0000313" key="2">
    <source>
        <dbReference type="Proteomes" id="UP000252680"/>
    </source>
</evidence>
<reference evidence="1 2" key="1">
    <citation type="submission" date="2018-05" db="EMBL/GenBank/DDBJ databases">
        <title>Komagataeibacter cocois sp. nov., for a novel cellulose- producing strain isolated from coconut milk.</title>
        <authorList>
            <person name="Liu L."/>
            <person name="Wang Y."/>
            <person name="Liu S."/>
            <person name="Bi J."/>
            <person name="Chen H."/>
            <person name="Deng J."/>
            <person name="Zhang C."/>
            <person name="Hu Q."/>
            <person name="Li C."/>
        </authorList>
    </citation>
    <scope>NUCLEOTIDE SEQUENCE [LARGE SCALE GENOMIC DNA]</scope>
    <source>
        <strain evidence="1 2">WE7</strain>
    </source>
</reference>
<protein>
    <submittedName>
        <fullName evidence="1">Uncharacterized protein</fullName>
    </submittedName>
</protein>
<dbReference type="Proteomes" id="UP000252680">
    <property type="component" value="Unassembled WGS sequence"/>
</dbReference>
<keyword evidence="2" id="KW-1185">Reference proteome</keyword>
<proteinExistence type="predicted"/>
<name>A0A365YUR5_9PROT</name>
<evidence type="ECO:0000313" key="1">
    <source>
        <dbReference type="EMBL" id="RBM06696.1"/>
    </source>
</evidence>